<dbReference type="PANTHER" id="PTHR43265:SF1">
    <property type="entry name" value="ESTERASE ESTD"/>
    <property type="match status" value="1"/>
</dbReference>
<evidence type="ECO:0000313" key="2">
    <source>
        <dbReference type="EMBL" id="KYG30705.1"/>
    </source>
</evidence>
<evidence type="ECO:0000313" key="3">
    <source>
        <dbReference type="Proteomes" id="UP000075806"/>
    </source>
</evidence>
<dbReference type="InterPro" id="IPR000073">
    <property type="entry name" value="AB_hydrolase_1"/>
</dbReference>
<dbReference type="Pfam" id="PF00561">
    <property type="entry name" value="Abhydrolase_1"/>
    <property type="match status" value="1"/>
</dbReference>
<organism evidence="2 3">
    <name type="scientific">Alkalihalobacillus trypoxylicola</name>
    <dbReference type="NCBI Taxonomy" id="519424"/>
    <lineage>
        <taxon>Bacteria</taxon>
        <taxon>Bacillati</taxon>
        <taxon>Bacillota</taxon>
        <taxon>Bacilli</taxon>
        <taxon>Bacillales</taxon>
        <taxon>Bacillaceae</taxon>
        <taxon>Alkalihalobacillus</taxon>
    </lineage>
</organism>
<dbReference type="GO" id="GO:0052689">
    <property type="term" value="F:carboxylic ester hydrolase activity"/>
    <property type="evidence" value="ECO:0007669"/>
    <property type="project" value="TreeGrafter"/>
</dbReference>
<keyword evidence="3" id="KW-1185">Reference proteome</keyword>
<dbReference type="Proteomes" id="UP000075806">
    <property type="component" value="Unassembled WGS sequence"/>
</dbReference>
<dbReference type="RefSeq" id="WP_061948869.1">
    <property type="nucleotide sequence ID" value="NZ_LTAO01000016.1"/>
</dbReference>
<dbReference type="SUPFAM" id="SSF53474">
    <property type="entry name" value="alpha/beta-Hydrolases"/>
    <property type="match status" value="1"/>
</dbReference>
<comment type="caution">
    <text evidence="2">The sequence shown here is derived from an EMBL/GenBank/DDBJ whole genome shotgun (WGS) entry which is preliminary data.</text>
</comment>
<proteinExistence type="predicted"/>
<dbReference type="InterPro" id="IPR053145">
    <property type="entry name" value="AB_hydrolase_Est10"/>
</dbReference>
<dbReference type="InterPro" id="IPR029058">
    <property type="entry name" value="AB_hydrolase_fold"/>
</dbReference>
<dbReference type="EMBL" id="LTAO01000016">
    <property type="protein sequence ID" value="KYG30705.1"/>
    <property type="molecule type" value="Genomic_DNA"/>
</dbReference>
<sequence>MQNTCFELPVNDQQLSISFTSPKSTVQPFPLIIFTHGFAGNKIGEHRLFIKASRFFASQGFATLRFDFSGCGESSGDYGEVTLSKQLIELKEIIQYAQTLEEIDQKRIILLGHSLGGAISALVAADFPFIQEVILWSAVSDPYEELLSITGKDAQEIAYLNGEYDFNGFILSKQFFQDLKHHNPLKKMEEFKGKLIALHGDRDQDISSLNLEKYKLAFLANNEPERFCGSWIPFADHTFTNTNWEQLLIQKTHEYLLKTS</sequence>
<dbReference type="AlphaFoldDB" id="A0A162DSF1"/>
<gene>
    <name evidence="2" type="ORF">AZF04_19090</name>
</gene>
<evidence type="ECO:0000259" key="1">
    <source>
        <dbReference type="Pfam" id="PF00561"/>
    </source>
</evidence>
<reference evidence="2" key="1">
    <citation type="submission" date="2016-02" db="EMBL/GenBank/DDBJ databases">
        <title>Genome sequence of Bacillus trypoxylicola KCTC 13244(T).</title>
        <authorList>
            <person name="Jeong H."/>
            <person name="Park S.-H."/>
            <person name="Choi S.-K."/>
        </authorList>
    </citation>
    <scope>NUCLEOTIDE SEQUENCE [LARGE SCALE GENOMIC DNA]</scope>
    <source>
        <strain evidence="2">KCTC 13244</strain>
    </source>
</reference>
<dbReference type="Gene3D" id="3.40.50.1820">
    <property type="entry name" value="alpha/beta hydrolase"/>
    <property type="match status" value="1"/>
</dbReference>
<accession>A0A162DSF1</accession>
<protein>
    <recommendedName>
        <fullName evidence="1">AB hydrolase-1 domain-containing protein</fullName>
    </recommendedName>
</protein>
<dbReference type="OrthoDB" id="9780269at2"/>
<name>A0A162DSF1_9BACI</name>
<dbReference type="STRING" id="519424.AZF04_19090"/>
<dbReference type="PANTHER" id="PTHR43265">
    <property type="entry name" value="ESTERASE ESTD"/>
    <property type="match status" value="1"/>
</dbReference>
<feature type="domain" description="AB hydrolase-1" evidence="1">
    <location>
        <begin position="30"/>
        <end position="138"/>
    </location>
</feature>